<dbReference type="GO" id="GO:0004049">
    <property type="term" value="F:anthranilate synthase activity"/>
    <property type="evidence" value="ECO:0007669"/>
    <property type="project" value="UniProtKB-EC"/>
</dbReference>
<dbReference type="GO" id="GO:0000162">
    <property type="term" value="P:L-tryptophan biosynthetic process"/>
    <property type="evidence" value="ECO:0007669"/>
    <property type="project" value="TreeGrafter"/>
</dbReference>
<gene>
    <name evidence="11" type="ORF">I573_00468</name>
</gene>
<organism evidence="11 12">
    <name type="scientific">Enterococcus sulfureus ATCC 49903</name>
    <dbReference type="NCBI Taxonomy" id="1140003"/>
    <lineage>
        <taxon>Bacteria</taxon>
        <taxon>Bacillati</taxon>
        <taxon>Bacillota</taxon>
        <taxon>Bacilli</taxon>
        <taxon>Lactobacillales</taxon>
        <taxon>Enterococcaceae</taxon>
        <taxon>Enterococcus</taxon>
    </lineage>
</organism>
<evidence type="ECO:0000256" key="3">
    <source>
        <dbReference type="ARBA" id="ARBA00020653"/>
    </source>
</evidence>
<dbReference type="OrthoDB" id="9803598at2"/>
<dbReference type="Pfam" id="PF00425">
    <property type="entry name" value="Chorismate_bind"/>
    <property type="match status" value="1"/>
</dbReference>
<evidence type="ECO:0000256" key="5">
    <source>
        <dbReference type="ARBA" id="ARBA00022842"/>
    </source>
</evidence>
<dbReference type="STRING" id="1140003.OMY_00473"/>
<dbReference type="InterPro" id="IPR006805">
    <property type="entry name" value="Anth_synth_I_N"/>
</dbReference>
<evidence type="ECO:0000256" key="2">
    <source>
        <dbReference type="ARBA" id="ARBA00011575"/>
    </source>
</evidence>
<dbReference type="PANTHER" id="PTHR11236">
    <property type="entry name" value="AMINOBENZOATE/ANTHRANILATE SYNTHASE"/>
    <property type="match status" value="1"/>
</dbReference>
<dbReference type="eggNOG" id="COG0147">
    <property type="taxonomic scope" value="Bacteria"/>
</dbReference>
<dbReference type="PANTHER" id="PTHR11236:SF48">
    <property type="entry name" value="ISOCHORISMATE SYNTHASE MENF"/>
    <property type="match status" value="1"/>
</dbReference>
<dbReference type="PATRIC" id="fig|1140003.3.peg.469"/>
<proteinExistence type="predicted"/>
<keyword evidence="5" id="KW-0460">Magnesium</keyword>
<comment type="caution">
    <text evidence="11">The sequence shown here is derived from an EMBL/GenBank/DDBJ whole genome shotgun (WGS) entry which is preliminary data.</text>
</comment>
<keyword evidence="4" id="KW-0479">Metal-binding</keyword>
<keyword evidence="12" id="KW-1185">Reference proteome</keyword>
<protein>
    <recommendedName>
        <fullName evidence="3">Anthranilate synthase component 1</fullName>
    </recommendedName>
</protein>
<dbReference type="Gene3D" id="3.60.120.10">
    <property type="entry name" value="Anthranilate synthase"/>
    <property type="match status" value="1"/>
</dbReference>
<dbReference type="EMBL" id="ASWO01000001">
    <property type="protein sequence ID" value="EOT87412.1"/>
    <property type="molecule type" value="Genomic_DNA"/>
</dbReference>
<evidence type="ECO:0000256" key="6">
    <source>
        <dbReference type="ARBA" id="ARBA00023239"/>
    </source>
</evidence>
<evidence type="ECO:0000313" key="12">
    <source>
        <dbReference type="Proteomes" id="UP000015961"/>
    </source>
</evidence>
<dbReference type="InterPro" id="IPR005801">
    <property type="entry name" value="ADC_synthase"/>
</dbReference>
<comment type="catalytic activity">
    <reaction evidence="8">
        <text>chorismate + L-glutamine = anthranilate + pyruvate + L-glutamate + H(+)</text>
        <dbReference type="Rhea" id="RHEA:21732"/>
        <dbReference type="ChEBI" id="CHEBI:15361"/>
        <dbReference type="ChEBI" id="CHEBI:15378"/>
        <dbReference type="ChEBI" id="CHEBI:16567"/>
        <dbReference type="ChEBI" id="CHEBI:29748"/>
        <dbReference type="ChEBI" id="CHEBI:29985"/>
        <dbReference type="ChEBI" id="CHEBI:58359"/>
        <dbReference type="EC" id="4.1.3.27"/>
    </reaction>
</comment>
<keyword evidence="6" id="KW-0456">Lyase</keyword>
<comment type="cofactor">
    <cofactor evidence="1">
        <name>Mg(2+)</name>
        <dbReference type="ChEBI" id="CHEBI:18420"/>
    </cofactor>
</comment>
<accession>S0P0U4</accession>
<evidence type="ECO:0000313" key="11">
    <source>
        <dbReference type="EMBL" id="EOT87412.1"/>
    </source>
</evidence>
<evidence type="ECO:0000259" key="9">
    <source>
        <dbReference type="Pfam" id="PF00425"/>
    </source>
</evidence>
<name>S0P0U4_9ENTE</name>
<evidence type="ECO:0000259" key="10">
    <source>
        <dbReference type="Pfam" id="PF04715"/>
    </source>
</evidence>
<reference evidence="11 12" key="1">
    <citation type="submission" date="2013-03" db="EMBL/GenBank/DDBJ databases">
        <title>The Genome Sequence of Enterococcus sulfureus ATCC_49903 (PacBio/Illumina hybrid assembly).</title>
        <authorList>
            <consortium name="The Broad Institute Genomics Platform"/>
            <consortium name="The Broad Institute Genome Sequencing Center for Infectious Disease"/>
            <person name="Earl A."/>
            <person name="Russ C."/>
            <person name="Gilmore M."/>
            <person name="Surin D."/>
            <person name="Walker B."/>
            <person name="Young S."/>
            <person name="Zeng Q."/>
            <person name="Gargeya S."/>
            <person name="Fitzgerald M."/>
            <person name="Haas B."/>
            <person name="Abouelleil A."/>
            <person name="Allen A.W."/>
            <person name="Alvarado L."/>
            <person name="Arachchi H.M."/>
            <person name="Berlin A.M."/>
            <person name="Chapman S.B."/>
            <person name="Gainer-Dewar J."/>
            <person name="Goldberg J."/>
            <person name="Griggs A."/>
            <person name="Gujja S."/>
            <person name="Hansen M."/>
            <person name="Howarth C."/>
            <person name="Imamovic A."/>
            <person name="Ireland A."/>
            <person name="Larimer J."/>
            <person name="McCowan C."/>
            <person name="Murphy C."/>
            <person name="Pearson M."/>
            <person name="Poon T.W."/>
            <person name="Priest M."/>
            <person name="Roberts A."/>
            <person name="Saif S."/>
            <person name="Shea T."/>
            <person name="Sisk P."/>
            <person name="Sykes S."/>
            <person name="Wortman J."/>
            <person name="Nusbaum C."/>
            <person name="Birren B."/>
        </authorList>
    </citation>
    <scope>NUCLEOTIDE SEQUENCE [LARGE SCALE GENOMIC DNA]</scope>
    <source>
        <strain evidence="11 12">ATCC 49903</strain>
    </source>
</reference>
<dbReference type="PRINTS" id="PR00095">
    <property type="entry name" value="ANTSNTHASEI"/>
</dbReference>
<feature type="domain" description="Anthranilate synthase component I N-terminal" evidence="10">
    <location>
        <begin position="12"/>
        <end position="139"/>
    </location>
</feature>
<dbReference type="Pfam" id="PF04715">
    <property type="entry name" value="Anth_synt_I_N"/>
    <property type="match status" value="1"/>
</dbReference>
<evidence type="ECO:0000256" key="4">
    <source>
        <dbReference type="ARBA" id="ARBA00022723"/>
    </source>
</evidence>
<dbReference type="GO" id="GO:0046872">
    <property type="term" value="F:metal ion binding"/>
    <property type="evidence" value="ECO:0007669"/>
    <property type="project" value="UniProtKB-KW"/>
</dbReference>
<evidence type="ECO:0000256" key="7">
    <source>
        <dbReference type="ARBA" id="ARBA00025634"/>
    </source>
</evidence>
<dbReference type="RefSeq" id="WP_016184964.1">
    <property type="nucleotide sequence ID" value="NZ_ASWO01000001.1"/>
</dbReference>
<dbReference type="AlphaFoldDB" id="S0P0U4"/>
<dbReference type="InterPro" id="IPR015890">
    <property type="entry name" value="Chorismate_C"/>
</dbReference>
<evidence type="ECO:0000256" key="1">
    <source>
        <dbReference type="ARBA" id="ARBA00001946"/>
    </source>
</evidence>
<dbReference type="Proteomes" id="UP000015961">
    <property type="component" value="Unassembled WGS sequence"/>
</dbReference>
<dbReference type="SUPFAM" id="SSF56322">
    <property type="entry name" value="ADC synthase"/>
    <property type="match status" value="1"/>
</dbReference>
<sequence>MKTIDTIYHTTLTDTQLYRHVKTKQACLFHYTTPSNEQLSIIGFDPVYHLAFKEQLLTVNGESTPCLDPLYALEDYTYTDEAPLLDLPFQGGAIGYTSYDLAFVYEPLTHQAIDTLQLPDMQFYLYETFILLNETTNTVSIICSNMYSHVEEAVLSNRLRSLKEELIRLEQQTEYPDQALVPIEFSSSMSTAQFKTVVNKAKEYIKKGDLFQVVPSQRLSASFTQDVLSYYHELSKENPTTYRYLLSFPDVVVVGCSPETLVKVEQRNITTNPIAGTRKRGKTYSEDQEFAQDLLQDEKERAEHQMLVDLGRNDLGKVSQIGSVRLPLFMQIKRYHHVMHLVSIVQATLLESAHPIDALKATLPAGTVSGAPKIRAMQRIYEFEATTRGIYAGGIGFLSHDQQLDFAIAIRTMVIKDDIAHVQAGAGIVFDSDPELEYQETLNKAKTLLEVLV</sequence>
<dbReference type="InterPro" id="IPR019999">
    <property type="entry name" value="Anth_synth_I-like"/>
</dbReference>
<evidence type="ECO:0000256" key="8">
    <source>
        <dbReference type="ARBA" id="ARBA00047683"/>
    </source>
</evidence>
<feature type="domain" description="Chorismate-utilising enzyme C-terminal" evidence="9">
    <location>
        <begin position="192"/>
        <end position="444"/>
    </location>
</feature>
<comment type="function">
    <text evidence="7">Part of a heterotetrameric complex that catalyzes the two-step biosynthesis of anthranilate, an intermediate in the biosynthesis of L-tryptophan. In the first step, the glutamine-binding beta subunit (TrpG) of anthranilate synthase (AS) provides the glutamine amidotransferase activity which generates ammonia as a substrate that, along with chorismate, is used in the second step, catalyzed by the large alpha subunit of AS (TrpE) to produce anthranilate. In the absence of TrpG, TrpE can synthesize anthranilate directly from chorismate and high concentrations of ammonia.</text>
</comment>
<comment type="subunit">
    <text evidence="2">Heterotetramer consisting of two non-identical subunits: a beta subunit (TrpG) and a large alpha subunit (TrpE).</text>
</comment>